<feature type="binding site" evidence="10">
    <location>
        <begin position="146"/>
        <end position="147"/>
    </location>
    <ligand>
        <name>thiamine diphosphate</name>
        <dbReference type="ChEBI" id="CHEBI:58937"/>
    </ligand>
</feature>
<dbReference type="EC" id="2.2.1.7" evidence="10"/>
<dbReference type="SMART" id="SM00861">
    <property type="entry name" value="Transket_pyr"/>
    <property type="match status" value="1"/>
</dbReference>
<feature type="domain" description="Transketolase-like pyrimidine-binding" evidence="11">
    <location>
        <begin position="314"/>
        <end position="478"/>
    </location>
</feature>
<dbReference type="UniPathway" id="UPA00064">
    <property type="reaction ID" value="UER00091"/>
</dbReference>
<dbReference type="Pfam" id="PF02780">
    <property type="entry name" value="Transketolase_C"/>
    <property type="match status" value="1"/>
</dbReference>
<dbReference type="InterPro" id="IPR005475">
    <property type="entry name" value="Transketolase-like_Pyr-bd"/>
</dbReference>
<dbReference type="GO" id="GO:0016114">
    <property type="term" value="P:terpenoid biosynthetic process"/>
    <property type="evidence" value="ECO:0007669"/>
    <property type="project" value="UniProtKB-UniRule"/>
</dbReference>
<dbReference type="NCBIfam" id="NF003933">
    <property type="entry name" value="PRK05444.2-2"/>
    <property type="match status" value="1"/>
</dbReference>
<evidence type="ECO:0000256" key="9">
    <source>
        <dbReference type="ARBA" id="ARBA00023229"/>
    </source>
</evidence>
<dbReference type="Proteomes" id="UP000242850">
    <property type="component" value="Unassembled WGS sequence"/>
</dbReference>
<dbReference type="Pfam" id="PF02779">
    <property type="entry name" value="Transket_pyr"/>
    <property type="match status" value="1"/>
</dbReference>
<keyword evidence="4 10" id="KW-0808">Transferase</keyword>
<evidence type="ECO:0000256" key="8">
    <source>
        <dbReference type="ARBA" id="ARBA00023052"/>
    </source>
</evidence>
<dbReference type="EMBL" id="FNUK01000012">
    <property type="protein sequence ID" value="SEF82484.1"/>
    <property type="molecule type" value="Genomic_DNA"/>
</dbReference>
<comment type="pathway">
    <text evidence="1 10">Metabolic intermediate biosynthesis; 1-deoxy-D-xylulose 5-phosphate biosynthesis; 1-deoxy-D-xylulose 5-phosphate from D-glyceraldehyde 3-phosphate and pyruvate: step 1/1.</text>
</comment>
<dbReference type="InterPro" id="IPR049557">
    <property type="entry name" value="Transketolase_CS"/>
</dbReference>
<feature type="binding site" evidence="10">
    <location>
        <position position="174"/>
    </location>
    <ligand>
        <name>thiamine diphosphate</name>
        <dbReference type="ChEBI" id="CHEBI:58937"/>
    </ligand>
</feature>
<dbReference type="NCBIfam" id="TIGR00204">
    <property type="entry name" value="dxs"/>
    <property type="match status" value="1"/>
</dbReference>
<dbReference type="GO" id="GO:0009228">
    <property type="term" value="P:thiamine biosynthetic process"/>
    <property type="evidence" value="ECO:0007669"/>
    <property type="project" value="UniProtKB-UniRule"/>
</dbReference>
<dbReference type="PANTHER" id="PTHR43322:SF5">
    <property type="entry name" value="1-DEOXY-D-XYLULOSE-5-PHOSPHATE SYNTHASE, CHLOROPLASTIC"/>
    <property type="match status" value="1"/>
</dbReference>
<dbReference type="Pfam" id="PF13292">
    <property type="entry name" value="DXP_synthase_N"/>
    <property type="match status" value="1"/>
</dbReference>
<dbReference type="GO" id="GO:0008661">
    <property type="term" value="F:1-deoxy-D-xylulose-5-phosphate synthase activity"/>
    <property type="evidence" value="ECO:0007669"/>
    <property type="project" value="UniProtKB-UniRule"/>
</dbReference>
<feature type="binding site" evidence="10">
    <location>
        <begin position="114"/>
        <end position="116"/>
    </location>
    <ligand>
        <name>thiamine diphosphate</name>
        <dbReference type="ChEBI" id="CHEBI:58937"/>
    </ligand>
</feature>
<keyword evidence="5 10" id="KW-0479">Metal-binding</keyword>
<comment type="function">
    <text evidence="10">Catalyzes the acyloin condensation reaction between C atoms 2 and 3 of pyruvate and glyceraldehyde 3-phosphate to yield 1-deoxy-D-xylulose-5-phosphate (DXP).</text>
</comment>
<name>A0A1H5V5K5_9CLOT</name>
<dbReference type="Gene3D" id="3.40.50.970">
    <property type="match status" value="2"/>
</dbReference>
<dbReference type="CDD" id="cd07033">
    <property type="entry name" value="TPP_PYR_DXS_TK_like"/>
    <property type="match status" value="1"/>
</dbReference>
<evidence type="ECO:0000256" key="10">
    <source>
        <dbReference type="HAMAP-Rule" id="MF_00315"/>
    </source>
</evidence>
<evidence type="ECO:0000256" key="7">
    <source>
        <dbReference type="ARBA" id="ARBA00022977"/>
    </source>
</evidence>
<dbReference type="AlphaFoldDB" id="A0A1H5V5K5"/>
<sequence>MAIIEKVNYPKDIKNLSLKELNILAQEIRDFLIEKVSKTGGHLASNLGVVELTLALHKVFDLPKDKIIWDVGHQCYTHKILTGRKDKFDTLRMYGGLSGFTTRKESEYDVFGAGHSSTSISAALGIAKARDLKKEKFNVVAVIGDGALTGGMALEALNDAGVSKTNLIVVLNDNEMSISKNVGSLAMYLSKIRTSPKYLHLRHDIEVLVKKIPALGDNIYKSIEKIKEGVKHLVIPGMLFEELGFTYLGPIDGHNMQNLIDVFQRAKNMEGPILIHVVTKKGKGYLYAEDKPDVYHGVGPFEIETGNSFFKSYTTYSKVLGEELVDLASKDKRIVAITAAMADGTGLKKFSQIFKDRFFDVGIAEQHAATFAAGLATQGFKPVFAVYSTFLQRAYDQVIHDICLQDLPVVLAIDRAGVVGEDGETHQGVFDISFLRIIPNLVILSPKDIAEFRMMIRWAINYDKPVALRYPRGGDFDVDFMKYDEINLGKWEKLISGKGVCIIATGRLTQNAMLVSNKLKKNGIDATLINARFIKPLDYSMLDEVFNEHDFIFTVEDNYIAGGFGSAILEYAAKRNYKGKIYLCGYPDEFIPHGNIALLYKKYNLDVEGLYNTILKEI</sequence>
<dbReference type="FunFam" id="3.40.50.970:FF:000005">
    <property type="entry name" value="1-deoxy-D-xylulose-5-phosphate synthase"/>
    <property type="match status" value="1"/>
</dbReference>
<dbReference type="InterPro" id="IPR029061">
    <property type="entry name" value="THDP-binding"/>
</dbReference>
<comment type="subunit">
    <text evidence="3 10">Homodimer.</text>
</comment>
<evidence type="ECO:0000256" key="4">
    <source>
        <dbReference type="ARBA" id="ARBA00022679"/>
    </source>
</evidence>
<comment type="cofactor">
    <cofactor evidence="10">
        <name>thiamine diphosphate</name>
        <dbReference type="ChEBI" id="CHEBI:58937"/>
    </cofactor>
    <text evidence="10">Binds 1 thiamine pyrophosphate per subunit.</text>
</comment>
<evidence type="ECO:0000259" key="11">
    <source>
        <dbReference type="SMART" id="SM00861"/>
    </source>
</evidence>
<evidence type="ECO:0000256" key="6">
    <source>
        <dbReference type="ARBA" id="ARBA00022842"/>
    </source>
</evidence>
<proteinExistence type="inferred from homology"/>
<dbReference type="CDD" id="cd02007">
    <property type="entry name" value="TPP_DXS"/>
    <property type="match status" value="1"/>
</dbReference>
<evidence type="ECO:0000313" key="13">
    <source>
        <dbReference type="Proteomes" id="UP000242850"/>
    </source>
</evidence>
<comment type="catalytic activity">
    <reaction evidence="10">
        <text>D-glyceraldehyde 3-phosphate + pyruvate + H(+) = 1-deoxy-D-xylulose 5-phosphate + CO2</text>
        <dbReference type="Rhea" id="RHEA:12605"/>
        <dbReference type="ChEBI" id="CHEBI:15361"/>
        <dbReference type="ChEBI" id="CHEBI:15378"/>
        <dbReference type="ChEBI" id="CHEBI:16526"/>
        <dbReference type="ChEBI" id="CHEBI:57792"/>
        <dbReference type="ChEBI" id="CHEBI:59776"/>
        <dbReference type="EC" id="2.2.1.7"/>
    </reaction>
</comment>
<dbReference type="PROSITE" id="PS00802">
    <property type="entry name" value="TRANSKETOLASE_2"/>
    <property type="match status" value="1"/>
</dbReference>
<dbReference type="Gene3D" id="3.40.50.920">
    <property type="match status" value="1"/>
</dbReference>
<feature type="binding site" evidence="10">
    <location>
        <position position="365"/>
    </location>
    <ligand>
        <name>thiamine diphosphate</name>
        <dbReference type="ChEBI" id="CHEBI:58937"/>
    </ligand>
</feature>
<dbReference type="InterPro" id="IPR020826">
    <property type="entry name" value="Transketolase_BS"/>
</dbReference>
<dbReference type="GO" id="GO:0005829">
    <property type="term" value="C:cytosol"/>
    <property type="evidence" value="ECO:0007669"/>
    <property type="project" value="TreeGrafter"/>
</dbReference>
<dbReference type="GO" id="GO:0000287">
    <property type="term" value="F:magnesium ion binding"/>
    <property type="evidence" value="ECO:0007669"/>
    <property type="project" value="UniProtKB-UniRule"/>
</dbReference>
<dbReference type="GO" id="GO:0030976">
    <property type="term" value="F:thiamine pyrophosphate binding"/>
    <property type="evidence" value="ECO:0007669"/>
    <property type="project" value="UniProtKB-UniRule"/>
</dbReference>
<dbReference type="SUPFAM" id="SSF52922">
    <property type="entry name" value="TK C-terminal domain-like"/>
    <property type="match status" value="1"/>
</dbReference>
<evidence type="ECO:0000256" key="3">
    <source>
        <dbReference type="ARBA" id="ARBA00011738"/>
    </source>
</evidence>
<dbReference type="PROSITE" id="PS00801">
    <property type="entry name" value="TRANSKETOLASE_1"/>
    <property type="match status" value="1"/>
</dbReference>
<dbReference type="RefSeq" id="WP_173689743.1">
    <property type="nucleotide sequence ID" value="NZ_FNUK01000012.1"/>
</dbReference>
<reference evidence="13" key="1">
    <citation type="submission" date="2016-10" db="EMBL/GenBank/DDBJ databases">
        <authorList>
            <person name="Varghese N."/>
            <person name="Submissions S."/>
        </authorList>
    </citation>
    <scope>NUCLEOTIDE SEQUENCE [LARGE SCALE GENOMIC DNA]</scope>
    <source>
        <strain evidence="13">DSM 5463</strain>
    </source>
</reference>
<protein>
    <recommendedName>
        <fullName evidence="10">1-deoxy-D-xylulose-5-phosphate synthase</fullName>
        <ecNumber evidence="10">2.2.1.7</ecNumber>
    </recommendedName>
    <alternativeName>
        <fullName evidence="10">1-deoxyxylulose-5-phosphate synthase</fullName>
        <shortName evidence="10">DXP synthase</shortName>
        <shortName evidence="10">DXPS</shortName>
    </alternativeName>
</protein>
<feature type="binding site" evidence="10">
    <location>
        <position position="174"/>
    </location>
    <ligand>
        <name>Mg(2+)</name>
        <dbReference type="ChEBI" id="CHEBI:18420"/>
    </ligand>
</feature>
<dbReference type="InterPro" id="IPR009014">
    <property type="entry name" value="Transketo_C/PFOR_II"/>
</dbReference>
<keyword evidence="6 10" id="KW-0460">Magnesium</keyword>
<dbReference type="PANTHER" id="PTHR43322">
    <property type="entry name" value="1-D-DEOXYXYLULOSE 5-PHOSPHATE SYNTHASE-RELATED"/>
    <property type="match status" value="1"/>
</dbReference>
<dbReference type="InterPro" id="IPR005477">
    <property type="entry name" value="Dxylulose-5-P_synthase"/>
</dbReference>
<evidence type="ECO:0000313" key="12">
    <source>
        <dbReference type="EMBL" id="SEF82484.1"/>
    </source>
</evidence>
<dbReference type="SUPFAM" id="SSF52518">
    <property type="entry name" value="Thiamin diphosphate-binding fold (THDP-binding)"/>
    <property type="match status" value="2"/>
</dbReference>
<keyword evidence="13" id="KW-1185">Reference proteome</keyword>
<keyword evidence="8 10" id="KW-0786">Thiamine pyrophosphate</keyword>
<comment type="cofactor">
    <cofactor evidence="10">
        <name>Mg(2+)</name>
        <dbReference type="ChEBI" id="CHEBI:18420"/>
    </cofactor>
    <text evidence="10">Binds 1 Mg(2+) ion per subunit.</text>
</comment>
<comment type="similarity">
    <text evidence="2 10">Belongs to the transketolase family. DXPS subfamily.</text>
</comment>
<evidence type="ECO:0000256" key="5">
    <source>
        <dbReference type="ARBA" id="ARBA00022723"/>
    </source>
</evidence>
<feature type="binding site" evidence="10">
    <location>
        <position position="145"/>
    </location>
    <ligand>
        <name>Mg(2+)</name>
        <dbReference type="ChEBI" id="CHEBI:18420"/>
    </ligand>
</feature>
<evidence type="ECO:0000256" key="1">
    <source>
        <dbReference type="ARBA" id="ARBA00004980"/>
    </source>
</evidence>
<dbReference type="HAMAP" id="MF_00315">
    <property type="entry name" value="DXP_synth"/>
    <property type="match status" value="1"/>
</dbReference>
<dbReference type="InterPro" id="IPR033248">
    <property type="entry name" value="Transketolase_C"/>
</dbReference>
<evidence type="ECO:0000256" key="2">
    <source>
        <dbReference type="ARBA" id="ARBA00011081"/>
    </source>
</evidence>
<keyword evidence="9 10" id="KW-0414">Isoprene biosynthesis</keyword>
<organism evidence="12 13">
    <name type="scientific">Caloramator fervidus</name>
    <dbReference type="NCBI Taxonomy" id="29344"/>
    <lineage>
        <taxon>Bacteria</taxon>
        <taxon>Bacillati</taxon>
        <taxon>Bacillota</taxon>
        <taxon>Clostridia</taxon>
        <taxon>Eubacteriales</taxon>
        <taxon>Clostridiaceae</taxon>
        <taxon>Caloramator</taxon>
    </lineage>
</organism>
<accession>A0A1H5V5K5</accession>
<gene>
    <name evidence="10" type="primary">dxs</name>
    <name evidence="12" type="ORF">SAMN05660865_01117</name>
</gene>
<feature type="binding site" evidence="10">
    <location>
        <position position="285"/>
    </location>
    <ligand>
        <name>thiamine diphosphate</name>
        <dbReference type="ChEBI" id="CHEBI:58937"/>
    </ligand>
</feature>
<dbReference type="GO" id="GO:0019288">
    <property type="term" value="P:isopentenyl diphosphate biosynthetic process, methylerythritol 4-phosphate pathway"/>
    <property type="evidence" value="ECO:0007669"/>
    <property type="project" value="TreeGrafter"/>
</dbReference>
<feature type="binding site" evidence="10">
    <location>
        <position position="73"/>
    </location>
    <ligand>
        <name>thiamine diphosphate</name>
        <dbReference type="ChEBI" id="CHEBI:58937"/>
    </ligand>
</feature>
<keyword evidence="7 10" id="KW-0784">Thiamine biosynthesis</keyword>